<keyword evidence="1" id="KW-1133">Transmembrane helix</keyword>
<name>A0ABU8BIC7_9BRAD</name>
<dbReference type="EMBL" id="JAZHRV010000001">
    <property type="protein sequence ID" value="MEH2558301.1"/>
    <property type="molecule type" value="Genomic_DNA"/>
</dbReference>
<evidence type="ECO:0000259" key="2">
    <source>
        <dbReference type="Pfam" id="PF12146"/>
    </source>
</evidence>
<keyword evidence="1" id="KW-0472">Membrane</keyword>
<keyword evidence="4" id="KW-1185">Reference proteome</keyword>
<dbReference type="Pfam" id="PF12146">
    <property type="entry name" value="Hydrolase_4"/>
    <property type="match status" value="1"/>
</dbReference>
<dbReference type="SUPFAM" id="SSF53474">
    <property type="entry name" value="alpha/beta-Hydrolases"/>
    <property type="match status" value="1"/>
</dbReference>
<gene>
    <name evidence="3" type="ORF">V1286_005830</name>
</gene>
<dbReference type="PANTHER" id="PTHR42886">
    <property type="entry name" value="RE40534P-RELATED"/>
    <property type="match status" value="1"/>
</dbReference>
<dbReference type="InterPro" id="IPR029058">
    <property type="entry name" value="AB_hydrolase_fold"/>
</dbReference>
<dbReference type="Gene3D" id="3.40.50.1820">
    <property type="entry name" value="alpha/beta hydrolase"/>
    <property type="match status" value="1"/>
</dbReference>
<protein>
    <submittedName>
        <fullName evidence="3">Alpha-beta hydrolase superfamily lysophospholipase</fullName>
    </submittedName>
</protein>
<dbReference type="PANTHER" id="PTHR42886:SF29">
    <property type="entry name" value="PUMMELIG, ISOFORM A"/>
    <property type="match status" value="1"/>
</dbReference>
<dbReference type="RefSeq" id="WP_334485264.1">
    <property type="nucleotide sequence ID" value="NZ_JAZHRV010000001.1"/>
</dbReference>
<dbReference type="InterPro" id="IPR022742">
    <property type="entry name" value="Hydrolase_4"/>
</dbReference>
<dbReference type="Proteomes" id="UP001364224">
    <property type="component" value="Unassembled WGS sequence"/>
</dbReference>
<evidence type="ECO:0000313" key="4">
    <source>
        <dbReference type="Proteomes" id="UP001364224"/>
    </source>
</evidence>
<keyword evidence="3" id="KW-0378">Hydrolase</keyword>
<reference evidence="3 4" key="1">
    <citation type="submission" date="2024-02" db="EMBL/GenBank/DDBJ databases">
        <title>Adaptive strategies in a cosmopolitan and abundant soil bacterium.</title>
        <authorList>
            <person name="Carini P."/>
        </authorList>
    </citation>
    <scope>NUCLEOTIDE SEQUENCE [LARGE SCALE GENOMIC DNA]</scope>
    <source>
        <strain evidence="3 4">AZCC 1608</strain>
    </source>
</reference>
<accession>A0ABU8BIC7</accession>
<feature type="domain" description="Serine aminopeptidase S33" evidence="2">
    <location>
        <begin position="85"/>
        <end position="312"/>
    </location>
</feature>
<dbReference type="GO" id="GO:0016787">
    <property type="term" value="F:hydrolase activity"/>
    <property type="evidence" value="ECO:0007669"/>
    <property type="project" value="UniProtKB-KW"/>
</dbReference>
<evidence type="ECO:0000313" key="3">
    <source>
        <dbReference type="EMBL" id="MEH2558301.1"/>
    </source>
</evidence>
<proteinExistence type="predicted"/>
<evidence type="ECO:0000256" key="1">
    <source>
        <dbReference type="SAM" id="Phobius"/>
    </source>
</evidence>
<organism evidence="3 4">
    <name type="scientific">Bradyrhizobium algeriense</name>
    <dbReference type="NCBI Taxonomy" id="634784"/>
    <lineage>
        <taxon>Bacteria</taxon>
        <taxon>Pseudomonadati</taxon>
        <taxon>Pseudomonadota</taxon>
        <taxon>Alphaproteobacteria</taxon>
        <taxon>Hyphomicrobiales</taxon>
        <taxon>Nitrobacteraceae</taxon>
        <taxon>Bradyrhizobium</taxon>
    </lineage>
</organism>
<sequence>MFKFLIRGSVSLLKWVLCGVGVLALVVLALLATPLQPLPELQAISRARASVDLSSLPAIERFQARDGTWLGFRHYGAGGAPTGRVAIVIHGSSGSSGGTIHALSQGLAAHGVETFAVDIRGHGTSGTRGDIGYVGQLEDDLADFVAVLRNTMPSAPLTLVGHSSGGGFALRVAGSPIQNLFERFVLLAPYLGYDAPSTRPSSGGWARADIPRIIGLLALRAIGITCCEALPVLALAVPPNSEKTLVSTYTDRLMRNFAVRGDFRRDLAAATKPLTIISGADDELMFSEKYTEAVRGAKVAVDVKVLDGINHMGIVAAPKAVSIIAEDVATRAMAGS</sequence>
<keyword evidence="1" id="KW-0812">Transmembrane</keyword>
<feature type="transmembrane region" description="Helical" evidence="1">
    <location>
        <begin position="12"/>
        <end position="32"/>
    </location>
</feature>
<comment type="caution">
    <text evidence="3">The sequence shown here is derived from an EMBL/GenBank/DDBJ whole genome shotgun (WGS) entry which is preliminary data.</text>
</comment>